<dbReference type="RefSeq" id="WP_010849112.1">
    <property type="nucleotide sequence ID" value="NZ_HF570956.1"/>
</dbReference>
<protein>
    <submittedName>
        <fullName evidence="1">Uncharacterized protein</fullName>
    </submittedName>
</protein>
<comment type="caution">
    <text evidence="1">The sequence shown here is derived from an EMBL/GenBank/DDBJ whole genome shotgun (WGS) entry which is preliminary data.</text>
</comment>
<gene>
    <name evidence="1" type="ORF">BN10_20017</name>
</gene>
<dbReference type="EMBL" id="CAIZ01000086">
    <property type="protein sequence ID" value="CCH69553.1"/>
    <property type="molecule type" value="Genomic_DNA"/>
</dbReference>
<dbReference type="AlphaFoldDB" id="N0DYJ1"/>
<organism evidence="1 2">
    <name type="scientific">Phycicoccus elongatus Lp2</name>
    <dbReference type="NCBI Taxonomy" id="1193181"/>
    <lineage>
        <taxon>Bacteria</taxon>
        <taxon>Bacillati</taxon>
        <taxon>Actinomycetota</taxon>
        <taxon>Actinomycetes</taxon>
        <taxon>Micrococcales</taxon>
        <taxon>Intrasporangiaceae</taxon>
        <taxon>Phycicoccus</taxon>
    </lineage>
</organism>
<keyword evidence="2" id="KW-1185">Reference proteome</keyword>
<evidence type="ECO:0000313" key="2">
    <source>
        <dbReference type="Proteomes" id="UP000013167"/>
    </source>
</evidence>
<accession>N0DYJ1</accession>
<sequence length="59" mass="6858">MRPVPAPSCTHTCCAHIPAWTARAGQPWRPLPHAPWNLYNALWRAQHAYLTRRERKARS</sequence>
<dbReference type="Proteomes" id="UP000013167">
    <property type="component" value="Unassembled WGS sequence"/>
</dbReference>
<dbReference type="STRING" id="1193181.BN10_20017"/>
<reference evidence="1 2" key="1">
    <citation type="journal article" date="2013" name="ISME J.">
        <title>A metabolic model for members of the genus Tetrasphaera involved in enhanced biological phosphorus removal.</title>
        <authorList>
            <person name="Kristiansen R."/>
            <person name="Nguyen H.T.T."/>
            <person name="Saunders A.M."/>
            <person name="Nielsen J.L."/>
            <person name="Wimmer R."/>
            <person name="Le V.Q."/>
            <person name="McIlroy S.J."/>
            <person name="Petrovski S."/>
            <person name="Seviour R.J."/>
            <person name="Calteau A."/>
            <person name="Nielsen K.L."/>
            <person name="Nielsen P.H."/>
        </authorList>
    </citation>
    <scope>NUCLEOTIDE SEQUENCE [LARGE SCALE GENOMIC DNA]</scope>
    <source>
        <strain evidence="1 2">Lp2</strain>
    </source>
</reference>
<evidence type="ECO:0000313" key="1">
    <source>
        <dbReference type="EMBL" id="CCH69553.1"/>
    </source>
</evidence>
<name>N0DYJ1_9MICO</name>
<dbReference type="HOGENOM" id="CLU_2959312_0_0_11"/>
<proteinExistence type="predicted"/>